<evidence type="ECO:0000256" key="1">
    <source>
        <dbReference type="ARBA" id="ARBA00006739"/>
    </source>
</evidence>
<feature type="domain" description="NodB homology" evidence="5">
    <location>
        <begin position="98"/>
        <end position="284"/>
    </location>
</feature>
<dbReference type="GO" id="GO:0016810">
    <property type="term" value="F:hydrolase activity, acting on carbon-nitrogen (but not peptide) bonds"/>
    <property type="evidence" value="ECO:0007669"/>
    <property type="project" value="InterPro"/>
</dbReference>
<gene>
    <name evidence="6" type="ORF">Cco03nite_04950</name>
</gene>
<dbReference type="GO" id="GO:0005975">
    <property type="term" value="P:carbohydrate metabolic process"/>
    <property type="evidence" value="ECO:0007669"/>
    <property type="project" value="InterPro"/>
</dbReference>
<feature type="transmembrane region" description="Helical" evidence="4">
    <location>
        <begin position="646"/>
        <end position="664"/>
    </location>
</feature>
<dbReference type="SUPFAM" id="SSF88713">
    <property type="entry name" value="Glycoside hydrolase/deacetylase"/>
    <property type="match status" value="1"/>
</dbReference>
<keyword evidence="4" id="KW-0472">Membrane</keyword>
<dbReference type="SUPFAM" id="SSF53448">
    <property type="entry name" value="Nucleotide-diphospho-sugar transferases"/>
    <property type="match status" value="1"/>
</dbReference>
<dbReference type="Gene3D" id="3.20.20.370">
    <property type="entry name" value="Glycoside hydrolase/deacetylase"/>
    <property type="match status" value="1"/>
</dbReference>
<dbReference type="GO" id="GO:0016757">
    <property type="term" value="F:glycosyltransferase activity"/>
    <property type="evidence" value="ECO:0007669"/>
    <property type="project" value="UniProtKB-KW"/>
</dbReference>
<evidence type="ECO:0000256" key="4">
    <source>
        <dbReference type="SAM" id="Phobius"/>
    </source>
</evidence>
<dbReference type="CDD" id="cd06423">
    <property type="entry name" value="CESA_like"/>
    <property type="match status" value="1"/>
</dbReference>
<evidence type="ECO:0000313" key="6">
    <source>
        <dbReference type="EMBL" id="GIG03795.1"/>
    </source>
</evidence>
<dbReference type="PANTHER" id="PTHR43630:SF1">
    <property type="entry name" value="POLY-BETA-1,6-N-ACETYL-D-GLUCOSAMINE SYNTHASE"/>
    <property type="match status" value="1"/>
</dbReference>
<dbReference type="RefSeq" id="WP_239167052.1">
    <property type="nucleotide sequence ID" value="NZ_BAAALC010000001.1"/>
</dbReference>
<keyword evidence="7" id="KW-1185">Reference proteome</keyword>
<dbReference type="PROSITE" id="PS51677">
    <property type="entry name" value="NODB"/>
    <property type="match status" value="1"/>
</dbReference>
<accession>A0A8J3KZ66</accession>
<sequence length="720" mass="78266">MSVYLSSNSAPTQDELAVTSRLSGRRPVGRWLRRLVAGVLVGVFVTLLLVQAYTNASFAPDSTTVAAGSDAAVPAQVRDGGPAITTTGRPATTQPARDRIALTFDDGPDPVWTPQILDLLAHHRVQATFFVVGAQAARYPDLTRRIVAEGHEVGVHTFTHPDLTAIGPWRRSLEYSLTQLAIAHATGVKTTLFRPPYSSSPDAVRDADWRVLQEAGAAGYLTVLENADSRDWARPGQAAIVANATPREGGAIVLLHDAGGDRAQTLAALGRYIPAMRERGYRFTTASQALATPPAVPAHQSASDADQWRGHALVWTIAASDAMMGGLWWILIAVGVLTLARTLLMFAVALRTRRRPSWQPGPPVTAPVSIIVPAYNEQDTIAATVRTLAASVYPQLEIVVVDDGSTDGTAAAVEALGMDSVRLVRVPNGGKALALNTGIALARHDLIVMVDADTIVEPDALARLVEPFADPTVGAVAGNVKVGNRRRLLALFQHIEYVIGFNLDRRLYDALGCIPTIPGALGAFRRQALTDTGGLSTDTLAEDTDLTMGILRAGWRVVYQQHARCHTEAPTTLRQLWQQRYRWSYGTMQSMWKHRRSVIESGASGRFGRRGLTLIAAFSVLLPLFGPILDLLAVYGWFFLDRASTLYGWLAILAVQTATAILAFRLDREPLRPLWVLPLQQLVYRQLMYAVLLRSATTAIAGRRLRWQKMHRTAEVAARA</sequence>
<keyword evidence="4" id="KW-1133">Transmembrane helix</keyword>
<evidence type="ECO:0000256" key="2">
    <source>
        <dbReference type="ARBA" id="ARBA00022676"/>
    </source>
</evidence>
<keyword evidence="4" id="KW-0812">Transmembrane</keyword>
<dbReference type="PANTHER" id="PTHR43630">
    <property type="entry name" value="POLY-BETA-1,6-N-ACETYL-D-GLUCOSAMINE SYNTHASE"/>
    <property type="match status" value="1"/>
</dbReference>
<evidence type="ECO:0000256" key="3">
    <source>
        <dbReference type="ARBA" id="ARBA00022679"/>
    </source>
</evidence>
<dbReference type="InterPro" id="IPR002509">
    <property type="entry name" value="NODB_dom"/>
</dbReference>
<keyword evidence="3 6" id="KW-0808">Transferase</keyword>
<evidence type="ECO:0000259" key="5">
    <source>
        <dbReference type="PROSITE" id="PS51677"/>
    </source>
</evidence>
<dbReference type="InterPro" id="IPR011330">
    <property type="entry name" value="Glyco_hydro/deAcase_b/a-brl"/>
</dbReference>
<dbReference type="Pfam" id="PF13641">
    <property type="entry name" value="Glyco_tranf_2_3"/>
    <property type="match status" value="1"/>
</dbReference>
<feature type="transmembrane region" description="Helical" evidence="4">
    <location>
        <begin position="327"/>
        <end position="350"/>
    </location>
</feature>
<dbReference type="AlphaFoldDB" id="A0A8J3KZ66"/>
<dbReference type="InterPro" id="IPR029044">
    <property type="entry name" value="Nucleotide-diphossugar_trans"/>
</dbReference>
<dbReference type="Gene3D" id="3.90.550.10">
    <property type="entry name" value="Spore Coat Polysaccharide Biosynthesis Protein SpsA, Chain A"/>
    <property type="match status" value="1"/>
</dbReference>
<reference evidence="6 7" key="1">
    <citation type="submission" date="2021-01" db="EMBL/GenBank/DDBJ databases">
        <title>Whole genome shotgun sequence of Catellatospora coxensis NBRC 107359.</title>
        <authorList>
            <person name="Komaki H."/>
            <person name="Tamura T."/>
        </authorList>
    </citation>
    <scope>NUCLEOTIDE SEQUENCE [LARGE SCALE GENOMIC DNA]</scope>
    <source>
        <strain evidence="6 7">NBRC 107359</strain>
    </source>
</reference>
<dbReference type="Proteomes" id="UP000630887">
    <property type="component" value="Unassembled WGS sequence"/>
</dbReference>
<evidence type="ECO:0000313" key="7">
    <source>
        <dbReference type="Proteomes" id="UP000630887"/>
    </source>
</evidence>
<organism evidence="6 7">
    <name type="scientific">Catellatospora coxensis</name>
    <dbReference type="NCBI Taxonomy" id="310354"/>
    <lineage>
        <taxon>Bacteria</taxon>
        <taxon>Bacillati</taxon>
        <taxon>Actinomycetota</taxon>
        <taxon>Actinomycetes</taxon>
        <taxon>Micromonosporales</taxon>
        <taxon>Micromonosporaceae</taxon>
        <taxon>Catellatospora</taxon>
    </lineage>
</organism>
<protein>
    <submittedName>
        <fullName evidence="6">Bi-functional transferase/deacetylase</fullName>
    </submittedName>
</protein>
<feature type="transmembrane region" description="Helical" evidence="4">
    <location>
        <begin position="31"/>
        <end position="53"/>
    </location>
</feature>
<proteinExistence type="inferred from homology"/>
<feature type="transmembrane region" description="Helical" evidence="4">
    <location>
        <begin position="614"/>
        <end position="640"/>
    </location>
</feature>
<comment type="caution">
    <text evidence="6">The sequence shown here is derived from an EMBL/GenBank/DDBJ whole genome shotgun (WGS) entry which is preliminary data.</text>
</comment>
<keyword evidence="2" id="KW-0328">Glycosyltransferase</keyword>
<dbReference type="Pfam" id="PF01522">
    <property type="entry name" value="Polysacc_deac_1"/>
    <property type="match status" value="1"/>
</dbReference>
<name>A0A8J3KZ66_9ACTN</name>
<dbReference type="EMBL" id="BONI01000002">
    <property type="protein sequence ID" value="GIG03795.1"/>
    <property type="molecule type" value="Genomic_DNA"/>
</dbReference>
<comment type="similarity">
    <text evidence="1">Belongs to the glycosyltransferase 2 family.</text>
</comment>